<dbReference type="NCBIfam" id="TIGR01856">
    <property type="entry name" value="hisJ_fam"/>
    <property type="match status" value="1"/>
</dbReference>
<keyword evidence="4 8" id="KW-0028">Amino-acid biosynthesis</keyword>
<dbReference type="GO" id="GO:0000105">
    <property type="term" value="P:L-histidine biosynthetic process"/>
    <property type="evidence" value="ECO:0007669"/>
    <property type="project" value="UniProtKB-UniRule"/>
</dbReference>
<comment type="similarity">
    <text evidence="2 8">Belongs to the PHP hydrolase family. HisK subfamily.</text>
</comment>
<keyword evidence="6 8" id="KW-0368">Histidine biosynthesis</keyword>
<dbReference type="Gene3D" id="3.20.20.140">
    <property type="entry name" value="Metal-dependent hydrolases"/>
    <property type="match status" value="1"/>
</dbReference>
<evidence type="ECO:0000313" key="11">
    <source>
        <dbReference type="Proteomes" id="UP001055025"/>
    </source>
</evidence>
<evidence type="ECO:0000256" key="6">
    <source>
        <dbReference type="ARBA" id="ARBA00023102"/>
    </source>
</evidence>
<comment type="pathway">
    <text evidence="1 8">Amino-acid biosynthesis; L-histidine biosynthesis; L-histidine from 5-phospho-alpha-D-ribose 1-diphosphate: step 8/9.</text>
</comment>
<dbReference type="InterPro" id="IPR004013">
    <property type="entry name" value="PHP_dom"/>
</dbReference>
<gene>
    <name evidence="10" type="ORF">ATOP_13610</name>
</gene>
<dbReference type="EC" id="3.1.3.15" evidence="3 8"/>
<protein>
    <recommendedName>
        <fullName evidence="3 8">Histidinol-phosphatase</fullName>
        <shortName evidence="8">HolPase</shortName>
        <ecNumber evidence="3 8">3.1.3.15</ecNumber>
    </recommendedName>
</protein>
<evidence type="ECO:0000313" key="10">
    <source>
        <dbReference type="EMBL" id="GJM55706.1"/>
    </source>
</evidence>
<dbReference type="AlphaFoldDB" id="A0AAV5B5V5"/>
<evidence type="ECO:0000256" key="1">
    <source>
        <dbReference type="ARBA" id="ARBA00004970"/>
    </source>
</evidence>
<dbReference type="GO" id="GO:0004401">
    <property type="term" value="F:histidinol-phosphatase activity"/>
    <property type="evidence" value="ECO:0007669"/>
    <property type="project" value="UniProtKB-UniRule"/>
</dbReference>
<dbReference type="InterPro" id="IPR010140">
    <property type="entry name" value="Histidinol_P_phosphatase_HisJ"/>
</dbReference>
<evidence type="ECO:0000256" key="7">
    <source>
        <dbReference type="ARBA" id="ARBA00049158"/>
    </source>
</evidence>
<evidence type="ECO:0000256" key="4">
    <source>
        <dbReference type="ARBA" id="ARBA00022605"/>
    </source>
</evidence>
<dbReference type="EMBL" id="BQKC01000001">
    <property type="protein sequence ID" value="GJM55706.1"/>
    <property type="molecule type" value="Genomic_DNA"/>
</dbReference>
<evidence type="ECO:0000256" key="5">
    <source>
        <dbReference type="ARBA" id="ARBA00022801"/>
    </source>
</evidence>
<evidence type="ECO:0000256" key="8">
    <source>
        <dbReference type="RuleBase" id="RU366003"/>
    </source>
</evidence>
<sequence>MLADFHVHTEFSDDSVYPMEQVAADAFRLNLDALCFCDHVDYGVKPDAGEPCDRFDPDNGKPVTNVDYARYFPEVERVRALFDGRLTIRAGLELGVQRHTVARYEAVLDHWGDRLDFCLLSIHQVEDREFWNGDYQKGRDQDAVHRDYYDEMLAVMDAFDGYDSVAHLDLMRRYDPFGPVPFERVRDQVAAVLEHVIAHGKAIELNTSSWRYGLDDTMPSSDVFRLYRDLGGTLLTLGSDSHRPSHLGSYLRVGQRMLRDLGFTEFVTYERRVPTAHPLAF</sequence>
<accession>A0AAV5B5V5</accession>
<reference evidence="10" key="1">
    <citation type="journal article" date="2022" name="Int. J. Syst. Evol. Microbiol.">
        <title>Granulimonas faecalis gen. nov., sp. nov., and Leptogranulimonas caecicola gen. nov., sp. nov., novel lactate-producing Atopobiaceae bacteria isolated from mouse intestines, and an emended description of the family Atopobiaceae.</title>
        <authorList>
            <person name="Morinaga K."/>
            <person name="Kusada H."/>
            <person name="Sakamoto S."/>
            <person name="Murakami T."/>
            <person name="Toyoda A."/>
            <person name="Mori H."/>
            <person name="Meng X.Y."/>
            <person name="Takashino M."/>
            <person name="Murotomi K."/>
            <person name="Tamaki H."/>
        </authorList>
    </citation>
    <scope>NUCLEOTIDE SEQUENCE</scope>
    <source>
        <strain evidence="10">OPF53</strain>
    </source>
</reference>
<feature type="domain" description="PHP" evidence="9">
    <location>
        <begin position="4"/>
        <end position="208"/>
    </location>
</feature>
<dbReference type="RefSeq" id="WP_135978799.1">
    <property type="nucleotide sequence ID" value="NZ_BQKC01000001.1"/>
</dbReference>
<evidence type="ECO:0000256" key="3">
    <source>
        <dbReference type="ARBA" id="ARBA00013085"/>
    </source>
</evidence>
<organism evidence="10 11">
    <name type="scientific">Granulimonas faecalis</name>
    <dbReference type="NCBI Taxonomy" id="2894155"/>
    <lineage>
        <taxon>Bacteria</taxon>
        <taxon>Bacillati</taxon>
        <taxon>Actinomycetota</taxon>
        <taxon>Coriobacteriia</taxon>
        <taxon>Coriobacteriales</taxon>
        <taxon>Kribbibacteriaceae</taxon>
        <taxon>Granulimonas</taxon>
    </lineage>
</organism>
<evidence type="ECO:0000256" key="2">
    <source>
        <dbReference type="ARBA" id="ARBA00009152"/>
    </source>
</evidence>
<evidence type="ECO:0000259" key="9">
    <source>
        <dbReference type="Pfam" id="PF02811"/>
    </source>
</evidence>
<dbReference type="Proteomes" id="UP001055025">
    <property type="component" value="Unassembled WGS sequence"/>
</dbReference>
<keyword evidence="11" id="KW-1185">Reference proteome</keyword>
<dbReference type="PANTHER" id="PTHR21039:SF0">
    <property type="entry name" value="HISTIDINOL-PHOSPHATASE"/>
    <property type="match status" value="1"/>
</dbReference>
<dbReference type="InterPro" id="IPR016195">
    <property type="entry name" value="Pol/histidinol_Pase-like"/>
</dbReference>
<dbReference type="Pfam" id="PF02811">
    <property type="entry name" value="PHP"/>
    <property type="match status" value="1"/>
</dbReference>
<keyword evidence="5 8" id="KW-0378">Hydrolase</keyword>
<dbReference type="SUPFAM" id="SSF89550">
    <property type="entry name" value="PHP domain-like"/>
    <property type="match status" value="1"/>
</dbReference>
<comment type="caution">
    <text evidence="10">The sequence shown here is derived from an EMBL/GenBank/DDBJ whole genome shotgun (WGS) entry which is preliminary data.</text>
</comment>
<name>A0AAV5B5V5_9ACTN</name>
<proteinExistence type="inferred from homology"/>
<dbReference type="PANTHER" id="PTHR21039">
    <property type="entry name" value="HISTIDINOL PHOSPHATASE-RELATED"/>
    <property type="match status" value="1"/>
</dbReference>
<comment type="catalytic activity">
    <reaction evidence="7 8">
        <text>L-histidinol phosphate + H2O = L-histidinol + phosphate</text>
        <dbReference type="Rhea" id="RHEA:14465"/>
        <dbReference type="ChEBI" id="CHEBI:15377"/>
        <dbReference type="ChEBI" id="CHEBI:43474"/>
        <dbReference type="ChEBI" id="CHEBI:57699"/>
        <dbReference type="ChEBI" id="CHEBI:57980"/>
        <dbReference type="EC" id="3.1.3.15"/>
    </reaction>
</comment>
<dbReference type="GO" id="GO:0005737">
    <property type="term" value="C:cytoplasm"/>
    <property type="evidence" value="ECO:0007669"/>
    <property type="project" value="TreeGrafter"/>
</dbReference>